<evidence type="ECO:0000313" key="6">
    <source>
        <dbReference type="EMBL" id="TDD24936.1"/>
    </source>
</evidence>
<feature type="domain" description="Solute-binding protein family 5" evidence="5">
    <location>
        <begin position="87"/>
        <end position="431"/>
    </location>
</feature>
<evidence type="ECO:0000256" key="1">
    <source>
        <dbReference type="ARBA" id="ARBA00005695"/>
    </source>
</evidence>
<dbReference type="Gene3D" id="3.10.105.10">
    <property type="entry name" value="Dipeptide-binding Protein, Domain 3"/>
    <property type="match status" value="1"/>
</dbReference>
<dbReference type="EMBL" id="SMKP01000008">
    <property type="protein sequence ID" value="TDD24936.1"/>
    <property type="molecule type" value="Genomic_DNA"/>
</dbReference>
<dbReference type="PIRSF" id="PIRSF002741">
    <property type="entry name" value="MppA"/>
    <property type="match status" value="1"/>
</dbReference>
<dbReference type="RefSeq" id="WP_132504719.1">
    <property type="nucleotide sequence ID" value="NZ_SMKP01000008.1"/>
</dbReference>
<dbReference type="GO" id="GO:0042597">
    <property type="term" value="C:periplasmic space"/>
    <property type="evidence" value="ECO:0007669"/>
    <property type="project" value="UniProtKB-ARBA"/>
</dbReference>
<dbReference type="PANTHER" id="PTHR30290">
    <property type="entry name" value="PERIPLASMIC BINDING COMPONENT OF ABC TRANSPORTER"/>
    <property type="match status" value="1"/>
</dbReference>
<reference evidence="6 7" key="1">
    <citation type="submission" date="2019-03" db="EMBL/GenBank/DDBJ databases">
        <title>Draft genome sequences of novel Actinobacteria.</title>
        <authorList>
            <person name="Sahin N."/>
            <person name="Ay H."/>
            <person name="Saygin H."/>
        </authorList>
    </citation>
    <scope>NUCLEOTIDE SEQUENCE [LARGE SCALE GENOMIC DNA]</scope>
    <source>
        <strain evidence="6 7">KC712</strain>
    </source>
</reference>
<dbReference type="GO" id="GO:1904680">
    <property type="term" value="F:peptide transmembrane transporter activity"/>
    <property type="evidence" value="ECO:0007669"/>
    <property type="project" value="TreeGrafter"/>
</dbReference>
<accession>A0A4R4X3R4</accession>
<dbReference type="Proteomes" id="UP000294543">
    <property type="component" value="Unassembled WGS sequence"/>
</dbReference>
<dbReference type="Gene3D" id="3.90.76.10">
    <property type="entry name" value="Dipeptide-binding Protein, Domain 1"/>
    <property type="match status" value="1"/>
</dbReference>
<dbReference type="Gene3D" id="3.40.190.10">
    <property type="entry name" value="Periplasmic binding protein-like II"/>
    <property type="match status" value="1"/>
</dbReference>
<proteinExistence type="inferred from homology"/>
<dbReference type="PROSITE" id="PS51257">
    <property type="entry name" value="PROKAR_LIPOPROTEIN"/>
    <property type="match status" value="1"/>
</dbReference>
<keyword evidence="2" id="KW-0813">Transport</keyword>
<dbReference type="PANTHER" id="PTHR30290:SF9">
    <property type="entry name" value="OLIGOPEPTIDE-BINDING PROTEIN APPA"/>
    <property type="match status" value="1"/>
</dbReference>
<evidence type="ECO:0000256" key="2">
    <source>
        <dbReference type="ARBA" id="ARBA00022448"/>
    </source>
</evidence>
<evidence type="ECO:0000256" key="4">
    <source>
        <dbReference type="SAM" id="SignalP"/>
    </source>
</evidence>
<feature type="chain" id="PRO_5020375288" description="Solute-binding protein family 5 domain-containing protein" evidence="4">
    <location>
        <begin position="28"/>
        <end position="540"/>
    </location>
</feature>
<feature type="signal peptide" evidence="4">
    <location>
        <begin position="1"/>
        <end position="27"/>
    </location>
</feature>
<dbReference type="OrthoDB" id="9046151at2"/>
<dbReference type="InterPro" id="IPR030678">
    <property type="entry name" value="Peptide/Ni-bd"/>
</dbReference>
<dbReference type="GO" id="GO:0015833">
    <property type="term" value="P:peptide transport"/>
    <property type="evidence" value="ECO:0007669"/>
    <property type="project" value="TreeGrafter"/>
</dbReference>
<keyword evidence="3 4" id="KW-0732">Signal</keyword>
<name>A0A4R4X3R4_9ACTN</name>
<comment type="caution">
    <text evidence="6">The sequence shown here is derived from an EMBL/GenBank/DDBJ whole genome shotgun (WGS) entry which is preliminary data.</text>
</comment>
<protein>
    <recommendedName>
        <fullName evidence="5">Solute-binding protein family 5 domain-containing protein</fullName>
    </recommendedName>
</protein>
<comment type="similarity">
    <text evidence="1">Belongs to the bacterial solute-binding protein 5 family.</text>
</comment>
<organism evidence="6 7">
    <name type="scientific">Nonomuraea diastatica</name>
    <dbReference type="NCBI Taxonomy" id="1848329"/>
    <lineage>
        <taxon>Bacteria</taxon>
        <taxon>Bacillati</taxon>
        <taxon>Actinomycetota</taxon>
        <taxon>Actinomycetes</taxon>
        <taxon>Streptosporangiales</taxon>
        <taxon>Streptosporangiaceae</taxon>
        <taxon>Nonomuraea</taxon>
    </lineage>
</organism>
<dbReference type="InterPro" id="IPR000914">
    <property type="entry name" value="SBP_5_dom"/>
</dbReference>
<dbReference type="InterPro" id="IPR039424">
    <property type="entry name" value="SBP_5"/>
</dbReference>
<keyword evidence="7" id="KW-1185">Reference proteome</keyword>
<evidence type="ECO:0000313" key="7">
    <source>
        <dbReference type="Proteomes" id="UP000294543"/>
    </source>
</evidence>
<dbReference type="AlphaFoldDB" id="A0A4R4X3R4"/>
<sequence>MKRWRTPATLMLAAAVMLACSGQRPVAAPQSGASASGPVQGGRLVYGLSADANGFNPVTDQFAGQSYSMAGTIIETLTAVDANGDWTPNLAESLTPNERHDEWTIKIRDGISFSDGIALTGEIVKANLEAQKASPLNAAVLAPVKTFELVDPMTVKVALKQPWVAFPYYLDAQVGMIVPPASLKDPKAASLEPVGTGPFLFKEYVPDNRMVVTRNPRYWRQGLPYLDEIEFRILPDSQTRAQTLDAGGIDAMGTSRDEDLTKYGAQQDAYTVHRSEGMAVAEYMFMLNTTVAPLDDLRVRKALAHATDRETVISTLRGGLTEPAEGPWSKDSTWYAEGGDYPAYDPGKAAALVKEVEAEKGPIRFEMISTPDPNTMQGIELAQDMWRKAGIDVTIKQADQADLINRAVTGNFAATVWTAFSSPDPDGEYIWLHQAYSQPVGKVSLNFTRFKDKQLSDAFDVGRTNPDEAARKKAYATVQQRLRELVPYVFIDHLNTGSIVARTKVHGIGEQLLPDGEKGLPLTGSPIPYHPFTQLWVDPQ</sequence>
<evidence type="ECO:0000256" key="3">
    <source>
        <dbReference type="ARBA" id="ARBA00022729"/>
    </source>
</evidence>
<dbReference type="Pfam" id="PF00496">
    <property type="entry name" value="SBP_bac_5"/>
    <property type="match status" value="1"/>
</dbReference>
<evidence type="ECO:0000259" key="5">
    <source>
        <dbReference type="Pfam" id="PF00496"/>
    </source>
</evidence>
<dbReference type="GO" id="GO:0043190">
    <property type="term" value="C:ATP-binding cassette (ABC) transporter complex"/>
    <property type="evidence" value="ECO:0007669"/>
    <property type="project" value="InterPro"/>
</dbReference>
<gene>
    <name evidence="6" type="ORF">E1294_04415</name>
</gene>
<dbReference type="SUPFAM" id="SSF53850">
    <property type="entry name" value="Periplasmic binding protein-like II"/>
    <property type="match status" value="1"/>
</dbReference>